<feature type="region of interest" description="Disordered" evidence="4">
    <location>
        <begin position="213"/>
        <end position="241"/>
    </location>
</feature>
<dbReference type="SUPFAM" id="SSF50891">
    <property type="entry name" value="Cyclophilin-like"/>
    <property type="match status" value="2"/>
</dbReference>
<dbReference type="PANTHER" id="PTHR43309:SF3">
    <property type="entry name" value="5-OXOPROLINASE SUBUNIT C"/>
    <property type="match status" value="1"/>
</dbReference>
<dbReference type="GO" id="GO:0005524">
    <property type="term" value="F:ATP binding"/>
    <property type="evidence" value="ECO:0007669"/>
    <property type="project" value="UniProtKB-KW"/>
</dbReference>
<dbReference type="AlphaFoldDB" id="A0A939TVQ1"/>
<evidence type="ECO:0000256" key="1">
    <source>
        <dbReference type="ARBA" id="ARBA00022741"/>
    </source>
</evidence>
<gene>
    <name evidence="7" type="ORF">J4H85_13545</name>
</gene>
<dbReference type="SMART" id="SM00797">
    <property type="entry name" value="AHS2"/>
    <property type="match status" value="1"/>
</dbReference>
<evidence type="ECO:0000313" key="8">
    <source>
        <dbReference type="Proteomes" id="UP000668403"/>
    </source>
</evidence>
<evidence type="ECO:0000256" key="3">
    <source>
        <dbReference type="ARBA" id="ARBA00022840"/>
    </source>
</evidence>
<dbReference type="EMBL" id="JAGFBF010000006">
    <property type="protein sequence ID" value="MBO2991020.1"/>
    <property type="molecule type" value="Genomic_DNA"/>
</dbReference>
<dbReference type="GO" id="GO:0016787">
    <property type="term" value="F:hydrolase activity"/>
    <property type="evidence" value="ECO:0007669"/>
    <property type="project" value="UniProtKB-KW"/>
</dbReference>
<dbReference type="SMART" id="SM00796">
    <property type="entry name" value="AHS1"/>
    <property type="match status" value="1"/>
</dbReference>
<dbReference type="Gene3D" id="2.40.100.10">
    <property type="entry name" value="Cyclophilin-like"/>
    <property type="match status" value="2"/>
</dbReference>
<evidence type="ECO:0000259" key="5">
    <source>
        <dbReference type="SMART" id="SM00796"/>
    </source>
</evidence>
<keyword evidence="1" id="KW-0547">Nucleotide-binding</keyword>
<evidence type="ECO:0000256" key="2">
    <source>
        <dbReference type="ARBA" id="ARBA00022801"/>
    </source>
</evidence>
<proteinExistence type="predicted"/>
<dbReference type="Pfam" id="PF02626">
    <property type="entry name" value="CT_A_B"/>
    <property type="match status" value="1"/>
</dbReference>
<reference evidence="7" key="1">
    <citation type="submission" date="2021-03" db="EMBL/GenBank/DDBJ databases">
        <title>Leucobacter chromiisoli sp. nov., isolated from chromium-containing soil of chemical plant.</title>
        <authorList>
            <person name="Xu Z."/>
        </authorList>
    </citation>
    <scope>NUCLEOTIDE SEQUENCE</scope>
    <source>
        <strain evidence="7">K 70/01</strain>
    </source>
</reference>
<dbReference type="Gene3D" id="3.30.1360.40">
    <property type="match status" value="1"/>
</dbReference>
<keyword evidence="3" id="KW-0067">ATP-binding</keyword>
<comment type="caution">
    <text evidence="7">The sequence shown here is derived from an EMBL/GenBank/DDBJ whole genome shotgun (WGS) entry which is preliminary data.</text>
</comment>
<keyword evidence="2" id="KW-0378">Hydrolase</keyword>
<accession>A0A939TVQ1</accession>
<feature type="domain" description="Carboxyltransferase" evidence="6">
    <location>
        <begin position="270"/>
        <end position="558"/>
    </location>
</feature>
<dbReference type="Proteomes" id="UP000668403">
    <property type="component" value="Unassembled WGS sequence"/>
</dbReference>
<evidence type="ECO:0000259" key="6">
    <source>
        <dbReference type="SMART" id="SM00797"/>
    </source>
</evidence>
<dbReference type="InterPro" id="IPR003778">
    <property type="entry name" value="CT_A_B"/>
</dbReference>
<evidence type="ECO:0000256" key="4">
    <source>
        <dbReference type="SAM" id="MobiDB-lite"/>
    </source>
</evidence>
<sequence>MRPVGDGALLVDCGDLATALALHDALSRARDDGALDIDELVPAARTVLLRGRDAAAQVAGRGEIGFAELWDAYAGETVRASTSEPLIDVPVVYDGADLDEVAQLTGLSTEEVVERHQAATYTVAFTGFAPGFAYITGGDPALQVPRRSSPRARIPAGSVGLAGSFSGVYPRESPGGWQLIGRTETPMWDLDREPPALLRPGAGVRFVAVEPGDGAADAAPHTATAERRGAGEAPASGGAVDAPDSAVALRVHDAGLRCLVQDLGRPGLAHLGVSASGAADRGATRRANRLVGNDDTAAVLEIGMGAFAARAERTLVLGLTGATRPGTVTGVAGARPIRTGVPFRVDAGDEVLLHPAEAGLRTVLAIRGGIAAPETLGSAATDTLAGLGPGPVVSGSPVRVRTGAIDAQRAAAVQDDADGEAREAARLPRSGDETVLRVRRGPRDDWFDDAAFAALAAQEWEVTPRSDRVGVRLAGEPLVRTAAYRDAELPSEGLARGAIQVPPAGQPVLFLADHPLTGGYPVIGVVIDADLDRAAQLPPGARVRFAVLDSAGTEGVIR</sequence>
<evidence type="ECO:0000313" key="7">
    <source>
        <dbReference type="EMBL" id="MBO2991020.1"/>
    </source>
</evidence>
<feature type="domain" description="Carboxyltransferase" evidence="5">
    <location>
        <begin position="1"/>
        <end position="198"/>
    </location>
</feature>
<dbReference type="InterPro" id="IPR029000">
    <property type="entry name" value="Cyclophilin-like_dom_sf"/>
</dbReference>
<dbReference type="Pfam" id="PF02682">
    <property type="entry name" value="CT_C_D"/>
    <property type="match status" value="1"/>
</dbReference>
<dbReference type="PANTHER" id="PTHR43309">
    <property type="entry name" value="5-OXOPROLINASE SUBUNIT C"/>
    <property type="match status" value="1"/>
</dbReference>
<dbReference type="InterPro" id="IPR052708">
    <property type="entry name" value="PxpC"/>
</dbReference>
<keyword evidence="8" id="KW-1185">Reference proteome</keyword>
<organism evidence="7 8">
    <name type="scientific">Leucobacter tardus</name>
    <dbReference type="NCBI Taxonomy" id="501483"/>
    <lineage>
        <taxon>Bacteria</taxon>
        <taxon>Bacillati</taxon>
        <taxon>Actinomycetota</taxon>
        <taxon>Actinomycetes</taxon>
        <taxon>Micrococcales</taxon>
        <taxon>Microbacteriaceae</taxon>
        <taxon>Leucobacter</taxon>
    </lineage>
</organism>
<protein>
    <submittedName>
        <fullName evidence="7">5-oxoprolinase/urea amidolyase family protein</fullName>
    </submittedName>
</protein>
<name>A0A939TVQ1_9MICO</name>
<feature type="compositionally biased region" description="Low complexity" evidence="4">
    <location>
        <begin position="213"/>
        <end position="223"/>
    </location>
</feature>
<dbReference type="InterPro" id="IPR003833">
    <property type="entry name" value="CT_C_D"/>
</dbReference>